<sequence length="153" mass="16785">MKKICSPALITVIIALFSLKSNAQSISYYPFNSILSVATNPSNALWADFRLQMNSATSTLNTEVAPMINVAFTRNANFYVGGGVNFGVLGYVVNKDKIVKGFFGSIGTRAYPFEKAQRVGINFELSPYVDRNGESGLLRAWFGVSYNFGRSNN</sequence>
<reference evidence="2 3" key="1">
    <citation type="submission" date="2016-10" db="EMBL/GenBank/DDBJ databases">
        <authorList>
            <person name="de Groot N.N."/>
        </authorList>
    </citation>
    <scope>NUCLEOTIDE SEQUENCE [LARGE SCALE GENOMIC DNA]</scope>
    <source>
        <strain evidence="3">E92,LMG 26720,CCM 7988</strain>
    </source>
</reference>
<dbReference type="EMBL" id="FOXH01000010">
    <property type="protein sequence ID" value="SFQ12915.1"/>
    <property type="molecule type" value="Genomic_DNA"/>
</dbReference>
<dbReference type="AlphaFoldDB" id="A0A1I5VZM4"/>
<keyword evidence="3" id="KW-1185">Reference proteome</keyword>
<name>A0A1I5VZM4_9BACT</name>
<feature type="signal peptide" evidence="1">
    <location>
        <begin position="1"/>
        <end position="23"/>
    </location>
</feature>
<feature type="chain" id="PRO_5011493571" description="Outer membrane insertion C-terminal signal" evidence="1">
    <location>
        <begin position="24"/>
        <end position="153"/>
    </location>
</feature>
<protein>
    <recommendedName>
        <fullName evidence="4">Outer membrane insertion C-terminal signal</fullName>
    </recommendedName>
</protein>
<dbReference type="Proteomes" id="UP000199306">
    <property type="component" value="Unassembled WGS sequence"/>
</dbReference>
<evidence type="ECO:0000256" key="1">
    <source>
        <dbReference type="SAM" id="SignalP"/>
    </source>
</evidence>
<accession>A0A1I5VZM4</accession>
<evidence type="ECO:0000313" key="2">
    <source>
        <dbReference type="EMBL" id="SFQ12915.1"/>
    </source>
</evidence>
<organism evidence="2 3">
    <name type="scientific">Pseudarcicella hirudinis</name>
    <dbReference type="NCBI Taxonomy" id="1079859"/>
    <lineage>
        <taxon>Bacteria</taxon>
        <taxon>Pseudomonadati</taxon>
        <taxon>Bacteroidota</taxon>
        <taxon>Cytophagia</taxon>
        <taxon>Cytophagales</taxon>
        <taxon>Flectobacillaceae</taxon>
        <taxon>Pseudarcicella</taxon>
    </lineage>
</organism>
<dbReference type="RefSeq" id="WP_092018353.1">
    <property type="nucleotide sequence ID" value="NZ_FOXH01000010.1"/>
</dbReference>
<proteinExistence type="predicted"/>
<evidence type="ECO:0008006" key="4">
    <source>
        <dbReference type="Google" id="ProtNLM"/>
    </source>
</evidence>
<keyword evidence="1" id="KW-0732">Signal</keyword>
<gene>
    <name evidence="2" type="ORF">SAMN04515674_110156</name>
</gene>
<dbReference type="OrthoDB" id="960907at2"/>
<evidence type="ECO:0000313" key="3">
    <source>
        <dbReference type="Proteomes" id="UP000199306"/>
    </source>
</evidence>